<gene>
    <name evidence="1" type="ORF">ENV75_03175</name>
</gene>
<evidence type="ECO:0000313" key="1">
    <source>
        <dbReference type="EMBL" id="HGG99439.1"/>
    </source>
</evidence>
<protein>
    <submittedName>
        <fullName evidence="1">Phage tail protein</fullName>
    </submittedName>
</protein>
<accession>A0A7C4EKB5</accession>
<sequence>MYAQLGDIKFELITYFDGLDASKKIDYAEHGTIEGKPKLQYIGENLEEITLKLSFHTDFCNPQEELKKLKDAASKYEPLAFIFGNGAYKGKYVIEEITDTVIHTFQDATYINIEAQVKLKEWVEDKAITFKTAKKSAKKSTTMQKKKPKFESVEEKNKDNVTFKKIVRQQ</sequence>
<dbReference type="Pfam" id="PF06995">
    <property type="entry name" value="Phage_P2_GpU"/>
    <property type="match status" value="1"/>
</dbReference>
<organism evidence="1">
    <name type="scientific">Thermodesulfovibrio aggregans</name>
    <dbReference type="NCBI Taxonomy" id="86166"/>
    <lineage>
        <taxon>Bacteria</taxon>
        <taxon>Pseudomonadati</taxon>
        <taxon>Nitrospirota</taxon>
        <taxon>Thermodesulfovibrionia</taxon>
        <taxon>Thermodesulfovibrionales</taxon>
        <taxon>Thermodesulfovibrionaceae</taxon>
        <taxon>Thermodesulfovibrio</taxon>
    </lineage>
</organism>
<proteinExistence type="predicted"/>
<dbReference type="InterPro" id="IPR009734">
    <property type="entry name" value="Myoviridae_GpU"/>
</dbReference>
<dbReference type="EMBL" id="DTHO01000028">
    <property type="protein sequence ID" value="HGG99439.1"/>
    <property type="molecule type" value="Genomic_DNA"/>
</dbReference>
<comment type="caution">
    <text evidence="1">The sequence shown here is derived from an EMBL/GenBank/DDBJ whole genome shotgun (WGS) entry which is preliminary data.</text>
</comment>
<name>A0A7C4EKB5_9BACT</name>
<dbReference type="AlphaFoldDB" id="A0A7C4EKB5"/>
<reference evidence="1" key="1">
    <citation type="journal article" date="2020" name="mSystems">
        <title>Genome- and Community-Level Interaction Insights into Carbon Utilization and Element Cycling Functions of Hydrothermarchaeota in Hydrothermal Sediment.</title>
        <authorList>
            <person name="Zhou Z."/>
            <person name="Liu Y."/>
            <person name="Xu W."/>
            <person name="Pan J."/>
            <person name="Luo Z.H."/>
            <person name="Li M."/>
        </authorList>
    </citation>
    <scope>NUCLEOTIDE SEQUENCE [LARGE SCALE GENOMIC DNA]</scope>
    <source>
        <strain evidence="1">SpSt-788</strain>
    </source>
</reference>